<evidence type="ECO:0000256" key="4">
    <source>
        <dbReference type="ARBA" id="ARBA00007004"/>
    </source>
</evidence>
<dbReference type="PRINTS" id="PR00171">
    <property type="entry name" value="SUGRTRNSPORT"/>
</dbReference>
<dbReference type="AlphaFoldDB" id="A0A9J7MHE8"/>
<evidence type="ECO:0000256" key="10">
    <source>
        <dbReference type="SAM" id="Phobius"/>
    </source>
</evidence>
<comment type="subcellular location">
    <subcellularLocation>
        <location evidence="3">Cytoplasm</location>
        <location evidence="3">Perinuclear region</location>
    </subcellularLocation>
    <subcellularLocation>
        <location evidence="2">Membrane</location>
        <topology evidence="2">Multi-pass membrane protein</topology>
    </subcellularLocation>
</comment>
<dbReference type="NCBIfam" id="TIGR00879">
    <property type="entry name" value="SP"/>
    <property type="match status" value="1"/>
</dbReference>
<dbReference type="GO" id="GO:0055056">
    <property type="term" value="F:D-glucose transmembrane transporter activity"/>
    <property type="evidence" value="ECO:0000318"/>
    <property type="project" value="GO_Central"/>
</dbReference>
<feature type="transmembrane region" description="Helical" evidence="10">
    <location>
        <begin position="97"/>
        <end position="117"/>
    </location>
</feature>
<evidence type="ECO:0000259" key="11">
    <source>
        <dbReference type="PROSITE" id="PS50850"/>
    </source>
</evidence>
<feature type="transmembrane region" description="Helical" evidence="10">
    <location>
        <begin position="563"/>
        <end position="587"/>
    </location>
</feature>
<dbReference type="GO" id="GO:0016020">
    <property type="term" value="C:membrane"/>
    <property type="evidence" value="ECO:0000318"/>
    <property type="project" value="GO_Central"/>
</dbReference>
<sequence length="647" mass="70365">MTDMENQESSLVESSIQGLLSDMDTTEDKDGEAIEMEDLQDRQENRTYDGITTGYVLLASVMAALGGVLFGYDIGIVSGALLQLREELHLGCLQQEMVVSSMLMGAVIGSLTGGFIVDRFGRRLAIIVNAGVFVCGAMILALAQSYAVLVTGRLIVGFAVSLSAIAECIYISEIAPSSKRGMLVSLNELGITLGILVAYLVNYLFISVPNGWRWMFGLSSLPAIAQGLGMVFLPPSPRYLIINRQEEKAQQVLRQLRGSSVDVELNNIKNSLQTEQRLGVCDLFKSAGNMRGRMLIGTGIVFFQQFTGQPNVLYYAPTIFQLVGFHSNTAATLATVGLGIVKVLSTIVSLCLVDRFGRRKFLLAGATIMAISILILGVITHSFPASKFKRPCESGNDTLGSTHTRNVFFPGNFFDPTLQYRNPSAVTSSIVSVPGRSHEKSKKLVWTSQVDFVRRSESQTTARVLKNRPSAVSGVEFVNKETGFQDGIELDVMTPDGAKGVSLLTLMVFVAAYAFGFGPVSWLVLSEIFPVNVKGRAVALTTVLNWGTNLVVSLSFLNLVESVGISVVCQGYAVIGVLAAVFILLVVPETKNRTLEQISHDLETRSVCGRLDQWLSCCRGGLSRRRHASVRIEDSVYSPIHRDSMHI</sequence>
<feature type="transmembrane region" description="Helical" evidence="10">
    <location>
        <begin position="329"/>
        <end position="353"/>
    </location>
</feature>
<evidence type="ECO:0000256" key="2">
    <source>
        <dbReference type="ARBA" id="ARBA00004141"/>
    </source>
</evidence>
<dbReference type="RefSeq" id="XP_035667711.1">
    <property type="nucleotide sequence ID" value="XM_035811818.1"/>
</dbReference>
<evidence type="ECO:0000256" key="6">
    <source>
        <dbReference type="ARBA" id="ARBA00022692"/>
    </source>
</evidence>
<dbReference type="GeneID" id="118410259"/>
<dbReference type="OMA" id="WVNYGCL"/>
<keyword evidence="6 10" id="KW-0812">Transmembrane</keyword>
<feature type="transmembrane region" description="Helical" evidence="10">
    <location>
        <begin position="154"/>
        <end position="172"/>
    </location>
</feature>
<feature type="transmembrane region" description="Helical" evidence="10">
    <location>
        <begin position="360"/>
        <end position="379"/>
    </location>
</feature>
<dbReference type="InterPro" id="IPR005829">
    <property type="entry name" value="Sugar_transporter_CS"/>
</dbReference>
<dbReference type="PANTHER" id="PTHR48023">
    <property type="entry name" value="D-XYLOSE-PROTON SYMPORTER-LIKE 2"/>
    <property type="match status" value="1"/>
</dbReference>
<dbReference type="Gene3D" id="1.20.1250.20">
    <property type="entry name" value="MFS general substrate transporter like domains"/>
    <property type="match status" value="2"/>
</dbReference>
<keyword evidence="8 10" id="KW-0472">Membrane</keyword>
<dbReference type="PROSITE" id="PS50850">
    <property type="entry name" value="MFS"/>
    <property type="match status" value="1"/>
</dbReference>
<evidence type="ECO:0000256" key="8">
    <source>
        <dbReference type="ARBA" id="ARBA00023136"/>
    </source>
</evidence>
<dbReference type="InterPro" id="IPR005828">
    <property type="entry name" value="MFS_sugar_transport-like"/>
</dbReference>
<dbReference type="OrthoDB" id="4142200at2759"/>
<keyword evidence="7 10" id="KW-1133">Transmembrane helix</keyword>
<evidence type="ECO:0000256" key="9">
    <source>
        <dbReference type="RuleBase" id="RU003346"/>
    </source>
</evidence>
<evidence type="ECO:0000313" key="12">
    <source>
        <dbReference type="Proteomes" id="UP000001554"/>
    </source>
</evidence>
<organism evidence="12 13">
    <name type="scientific">Branchiostoma floridae</name>
    <name type="common">Florida lancelet</name>
    <name type="synonym">Amphioxus</name>
    <dbReference type="NCBI Taxonomy" id="7739"/>
    <lineage>
        <taxon>Eukaryota</taxon>
        <taxon>Metazoa</taxon>
        <taxon>Chordata</taxon>
        <taxon>Cephalochordata</taxon>
        <taxon>Leptocardii</taxon>
        <taxon>Amphioxiformes</taxon>
        <taxon>Branchiostomatidae</taxon>
        <taxon>Branchiostoma</taxon>
    </lineage>
</organism>
<evidence type="ECO:0000256" key="5">
    <source>
        <dbReference type="ARBA" id="ARBA00022448"/>
    </source>
</evidence>
<feature type="transmembrane region" description="Helical" evidence="10">
    <location>
        <begin position="503"/>
        <end position="525"/>
    </location>
</feature>
<dbReference type="InterPro" id="IPR020846">
    <property type="entry name" value="MFS_dom"/>
</dbReference>
<feature type="domain" description="Major facilitator superfamily (MFS) profile" evidence="11">
    <location>
        <begin position="59"/>
        <end position="591"/>
    </location>
</feature>
<evidence type="ECO:0000313" key="13">
    <source>
        <dbReference type="RefSeq" id="XP_035667711.1"/>
    </source>
</evidence>
<dbReference type="PROSITE" id="PS00216">
    <property type="entry name" value="SUGAR_TRANSPORT_1"/>
    <property type="match status" value="2"/>
</dbReference>
<feature type="transmembrane region" description="Helical" evidence="10">
    <location>
        <begin position="294"/>
        <end position="317"/>
    </location>
</feature>
<gene>
    <name evidence="13" type="primary">LOC118410259</name>
</gene>
<dbReference type="InterPro" id="IPR036259">
    <property type="entry name" value="MFS_trans_sf"/>
</dbReference>
<dbReference type="InterPro" id="IPR003663">
    <property type="entry name" value="Sugar/inositol_transpt"/>
</dbReference>
<dbReference type="InterPro" id="IPR050820">
    <property type="entry name" value="MFS_Sugar_Transporter"/>
</dbReference>
<protein>
    <submittedName>
        <fullName evidence="13">Solute carrier family 2, facilitated glucose transporter member 10-like</fullName>
    </submittedName>
</protein>
<dbReference type="Proteomes" id="UP000001554">
    <property type="component" value="Chromosome 2"/>
</dbReference>
<feature type="transmembrane region" description="Helical" evidence="10">
    <location>
        <begin position="55"/>
        <end position="77"/>
    </location>
</feature>
<evidence type="ECO:0000256" key="1">
    <source>
        <dbReference type="ARBA" id="ARBA00000618"/>
    </source>
</evidence>
<dbReference type="GO" id="GO:0048471">
    <property type="term" value="C:perinuclear region of cytoplasm"/>
    <property type="evidence" value="ECO:0007669"/>
    <property type="project" value="UniProtKB-SubCell"/>
</dbReference>
<comment type="catalytic activity">
    <reaction evidence="1">
        <text>D-glucose(out) = D-glucose(in)</text>
        <dbReference type="Rhea" id="RHEA:60376"/>
        <dbReference type="ChEBI" id="CHEBI:4167"/>
    </reaction>
</comment>
<feature type="transmembrane region" description="Helical" evidence="10">
    <location>
        <begin position="537"/>
        <end position="557"/>
    </location>
</feature>
<dbReference type="GO" id="GO:1904659">
    <property type="term" value="P:D-glucose transmembrane transport"/>
    <property type="evidence" value="ECO:0000318"/>
    <property type="project" value="GO_Central"/>
</dbReference>
<dbReference type="PANTHER" id="PTHR48023:SF4">
    <property type="entry name" value="D-XYLOSE-PROTON SYMPORTER-LIKE 2"/>
    <property type="match status" value="1"/>
</dbReference>
<dbReference type="KEGG" id="bfo:118410259"/>
<evidence type="ECO:0000256" key="3">
    <source>
        <dbReference type="ARBA" id="ARBA00004556"/>
    </source>
</evidence>
<feature type="transmembrane region" description="Helical" evidence="10">
    <location>
        <begin position="184"/>
        <end position="206"/>
    </location>
</feature>
<feature type="transmembrane region" description="Helical" evidence="10">
    <location>
        <begin position="212"/>
        <end position="233"/>
    </location>
</feature>
<comment type="similarity">
    <text evidence="4">Belongs to the major facilitator superfamily. Sugar transporter (TC 2.A.1.1) family. Glucose transporter subfamily.</text>
</comment>
<keyword evidence="12" id="KW-1185">Reference proteome</keyword>
<proteinExistence type="inferred from homology"/>
<reference evidence="12" key="1">
    <citation type="journal article" date="2020" name="Nat. Ecol. Evol.">
        <title>Deeply conserved synteny resolves early events in vertebrate evolution.</title>
        <authorList>
            <person name="Simakov O."/>
            <person name="Marletaz F."/>
            <person name="Yue J.X."/>
            <person name="O'Connell B."/>
            <person name="Jenkins J."/>
            <person name="Brandt A."/>
            <person name="Calef R."/>
            <person name="Tung C.H."/>
            <person name="Huang T.K."/>
            <person name="Schmutz J."/>
            <person name="Satoh N."/>
            <person name="Yu J.K."/>
            <person name="Putnam N.H."/>
            <person name="Green R.E."/>
            <person name="Rokhsar D.S."/>
        </authorList>
    </citation>
    <scope>NUCLEOTIDE SEQUENCE [LARGE SCALE GENOMIC DNA]</scope>
    <source>
        <strain evidence="12">S238N-H82</strain>
    </source>
</reference>
<keyword evidence="5 9" id="KW-0813">Transport</keyword>
<reference evidence="13" key="2">
    <citation type="submission" date="2025-08" db="UniProtKB">
        <authorList>
            <consortium name="RefSeq"/>
        </authorList>
    </citation>
    <scope>IDENTIFICATION</scope>
    <source>
        <strain evidence="13">S238N-H82</strain>
        <tissue evidence="13">Testes</tissue>
    </source>
</reference>
<name>A0A9J7MHE8_BRAFL</name>
<dbReference type="SUPFAM" id="SSF103473">
    <property type="entry name" value="MFS general substrate transporter"/>
    <property type="match status" value="1"/>
</dbReference>
<accession>A0A9J7MHE8</accession>
<evidence type="ECO:0000256" key="7">
    <source>
        <dbReference type="ARBA" id="ARBA00022989"/>
    </source>
</evidence>
<dbReference type="Pfam" id="PF00083">
    <property type="entry name" value="Sugar_tr"/>
    <property type="match status" value="2"/>
</dbReference>
<feature type="transmembrane region" description="Helical" evidence="10">
    <location>
        <begin position="124"/>
        <end position="148"/>
    </location>
</feature>
<dbReference type="FunFam" id="1.20.1250.20:FF:000208">
    <property type="entry name" value="solute carrier family 2, facilitated glucose transporter member 10"/>
    <property type="match status" value="1"/>
</dbReference>